<dbReference type="InterPro" id="IPR001525">
    <property type="entry name" value="C5_MeTfrase"/>
</dbReference>
<dbReference type="GO" id="GO:0044027">
    <property type="term" value="P:negative regulation of gene expression via chromosomal CpG island methylation"/>
    <property type="evidence" value="ECO:0007669"/>
    <property type="project" value="TreeGrafter"/>
</dbReference>
<dbReference type="InterPro" id="IPR029063">
    <property type="entry name" value="SAM-dependent_MTases_sf"/>
</dbReference>
<dbReference type="Gene3D" id="3.90.120.10">
    <property type="entry name" value="DNA Methylase, subunit A, domain 2"/>
    <property type="match status" value="1"/>
</dbReference>
<name>A0A6C0HF19_9ZZZZ</name>
<dbReference type="GO" id="GO:0003677">
    <property type="term" value="F:DNA binding"/>
    <property type="evidence" value="ECO:0007669"/>
    <property type="project" value="TreeGrafter"/>
</dbReference>
<dbReference type="GO" id="GO:0003886">
    <property type="term" value="F:DNA (cytosine-5-)-methyltransferase activity"/>
    <property type="evidence" value="ECO:0007669"/>
    <property type="project" value="UniProtKB-EC"/>
</dbReference>
<dbReference type="NCBIfam" id="TIGR00675">
    <property type="entry name" value="dcm"/>
    <property type="match status" value="1"/>
</dbReference>
<evidence type="ECO:0000256" key="2">
    <source>
        <dbReference type="ARBA" id="ARBA00022603"/>
    </source>
</evidence>
<dbReference type="EC" id="2.1.1.37" evidence="1"/>
<keyword evidence="2" id="KW-0489">Methyltransferase</keyword>
<dbReference type="InterPro" id="IPR050390">
    <property type="entry name" value="C5-Methyltransferase"/>
</dbReference>
<evidence type="ECO:0000256" key="4">
    <source>
        <dbReference type="ARBA" id="ARBA00022691"/>
    </source>
</evidence>
<protein>
    <recommendedName>
        <fullName evidence="1">DNA (cytosine-5-)-methyltransferase</fullName>
        <ecNumber evidence="1">2.1.1.37</ecNumber>
    </recommendedName>
</protein>
<dbReference type="InterPro" id="IPR018117">
    <property type="entry name" value="C5_DNA_meth_AS"/>
</dbReference>
<dbReference type="EMBL" id="MN739946">
    <property type="protein sequence ID" value="QHT79192.1"/>
    <property type="molecule type" value="Genomic_DNA"/>
</dbReference>
<evidence type="ECO:0000256" key="1">
    <source>
        <dbReference type="ARBA" id="ARBA00011975"/>
    </source>
</evidence>
<dbReference type="GO" id="GO:0032259">
    <property type="term" value="P:methylation"/>
    <property type="evidence" value="ECO:0007669"/>
    <property type="project" value="UniProtKB-KW"/>
</dbReference>
<dbReference type="Gene3D" id="3.40.50.150">
    <property type="entry name" value="Vaccinia Virus protein VP39"/>
    <property type="match status" value="1"/>
</dbReference>
<dbReference type="PANTHER" id="PTHR10629">
    <property type="entry name" value="CYTOSINE-SPECIFIC METHYLTRANSFERASE"/>
    <property type="match status" value="1"/>
</dbReference>
<dbReference type="PRINTS" id="PR00105">
    <property type="entry name" value="C5METTRFRASE"/>
</dbReference>
<evidence type="ECO:0000313" key="5">
    <source>
        <dbReference type="EMBL" id="QHT79192.1"/>
    </source>
</evidence>
<dbReference type="PROSITE" id="PS51679">
    <property type="entry name" value="SAM_MT_C5"/>
    <property type="match status" value="1"/>
</dbReference>
<keyword evidence="4" id="KW-0949">S-adenosyl-L-methionine</keyword>
<proteinExistence type="predicted"/>
<accession>A0A6C0HF19</accession>
<dbReference type="PROSITE" id="PS00094">
    <property type="entry name" value="C5_MTASE_1"/>
    <property type="match status" value="1"/>
</dbReference>
<keyword evidence="3" id="KW-0808">Transferase</keyword>
<dbReference type="SUPFAM" id="SSF53335">
    <property type="entry name" value="S-adenosyl-L-methionine-dependent methyltransferases"/>
    <property type="match status" value="1"/>
</dbReference>
<dbReference type="PANTHER" id="PTHR10629:SF52">
    <property type="entry name" value="DNA (CYTOSINE-5)-METHYLTRANSFERASE 1"/>
    <property type="match status" value="1"/>
</dbReference>
<reference evidence="5" key="1">
    <citation type="journal article" date="2020" name="Nature">
        <title>Giant virus diversity and host interactions through global metagenomics.</title>
        <authorList>
            <person name="Schulz F."/>
            <person name="Roux S."/>
            <person name="Paez-Espino D."/>
            <person name="Jungbluth S."/>
            <person name="Walsh D.A."/>
            <person name="Denef V.J."/>
            <person name="McMahon K.D."/>
            <person name="Konstantinidis K.T."/>
            <person name="Eloe-Fadrosh E.A."/>
            <person name="Kyrpides N.C."/>
            <person name="Woyke T."/>
        </authorList>
    </citation>
    <scope>NUCLEOTIDE SEQUENCE</scope>
    <source>
        <strain evidence="5">GVMAG-M-3300023179-99</strain>
    </source>
</reference>
<dbReference type="Pfam" id="PF00145">
    <property type="entry name" value="DNA_methylase"/>
    <property type="match status" value="1"/>
</dbReference>
<dbReference type="AlphaFoldDB" id="A0A6C0HF19"/>
<evidence type="ECO:0000256" key="3">
    <source>
        <dbReference type="ARBA" id="ARBA00022679"/>
    </source>
</evidence>
<sequence>MKAISLFSGAGGDSIGLENAGLNVIAFSEFNRDAVQTHLEAFPDSKWLGSSVKGDITKIPDSEFQFQNIKLIFAGFPCQGFSNAGKKDVSDPRNKLFYEFLRVVKLVQPEWIMGENVSGLLTRKTDDGQSKVIDVIQQEFASIGYTLSCKVYDVSEAGVSQSRKRLLLIGNRLNIPFAMPQFNLPKQGIRQYIEESLEGALETSLDPPPECVFPVSEHMEVSGTPHSYLVLKHPDLISFTKRISPHHSEILDLSKPSKTIICAYSFQPRLYVCLKKPSGKRYVRCLLNSELAQIQGFPKDHPFKGSEASIKKQIGNAVPSKIVELLTRSILEI</sequence>
<dbReference type="GO" id="GO:0005634">
    <property type="term" value="C:nucleus"/>
    <property type="evidence" value="ECO:0007669"/>
    <property type="project" value="TreeGrafter"/>
</dbReference>
<organism evidence="5">
    <name type="scientific">viral metagenome</name>
    <dbReference type="NCBI Taxonomy" id="1070528"/>
    <lineage>
        <taxon>unclassified sequences</taxon>
        <taxon>metagenomes</taxon>
        <taxon>organismal metagenomes</taxon>
    </lineage>
</organism>